<evidence type="ECO:0000313" key="3">
    <source>
        <dbReference type="Proteomes" id="UP000289738"/>
    </source>
</evidence>
<dbReference type="Proteomes" id="UP000289738">
    <property type="component" value="Chromosome A05"/>
</dbReference>
<dbReference type="InterPro" id="IPR044824">
    <property type="entry name" value="MAIN-like"/>
</dbReference>
<name>A0A445D1U5_ARAHY</name>
<dbReference type="PANTHER" id="PTHR46033:SF8">
    <property type="entry name" value="PROTEIN MAINTENANCE OF MERISTEMS-LIKE"/>
    <property type="match status" value="1"/>
</dbReference>
<reference evidence="2 3" key="1">
    <citation type="submission" date="2019-01" db="EMBL/GenBank/DDBJ databases">
        <title>Sequencing of cultivated peanut Arachis hypogaea provides insights into genome evolution and oil improvement.</title>
        <authorList>
            <person name="Chen X."/>
        </authorList>
    </citation>
    <scope>NUCLEOTIDE SEQUENCE [LARGE SCALE GENOMIC DNA]</scope>
    <source>
        <strain evidence="3">cv. Fuhuasheng</strain>
        <tissue evidence="2">Leaves</tissue>
    </source>
</reference>
<dbReference type="PANTHER" id="PTHR46033">
    <property type="entry name" value="PROTEIN MAIN-LIKE 2"/>
    <property type="match status" value="1"/>
</dbReference>
<organism evidence="2 3">
    <name type="scientific">Arachis hypogaea</name>
    <name type="common">Peanut</name>
    <dbReference type="NCBI Taxonomy" id="3818"/>
    <lineage>
        <taxon>Eukaryota</taxon>
        <taxon>Viridiplantae</taxon>
        <taxon>Streptophyta</taxon>
        <taxon>Embryophyta</taxon>
        <taxon>Tracheophyta</taxon>
        <taxon>Spermatophyta</taxon>
        <taxon>Magnoliopsida</taxon>
        <taxon>eudicotyledons</taxon>
        <taxon>Gunneridae</taxon>
        <taxon>Pentapetalae</taxon>
        <taxon>rosids</taxon>
        <taxon>fabids</taxon>
        <taxon>Fabales</taxon>
        <taxon>Fabaceae</taxon>
        <taxon>Papilionoideae</taxon>
        <taxon>50 kb inversion clade</taxon>
        <taxon>dalbergioids sensu lato</taxon>
        <taxon>Dalbergieae</taxon>
        <taxon>Pterocarpus clade</taxon>
        <taxon>Arachis</taxon>
    </lineage>
</organism>
<evidence type="ECO:0000313" key="2">
    <source>
        <dbReference type="EMBL" id="RYR57125.1"/>
    </source>
</evidence>
<sequence length="260" mass="31096">MVEQLLDARPPVAAQQAAQRKESFTLKLVWLCDRARLPPLPETLRQYVQCYIMLLIGGYLLTDKSNNLVHVRWLPLLRDFAECRALSWGSVVLAWTYQSLCLAIQWGVTDIAGCTPLLMSWIYQRFFQWCPPDRGVYQYSLAARLVGLQQQSRDQHQARVLYYRVSNDRLRFDEFAWRVYDDPALQALRPHWFCEEDEWVPGILVNIDRYLTTTGRNEDVWWPKRLQYWYDGWRQRFESSRRITVHYTVDTRPTGEYYNW</sequence>
<proteinExistence type="predicted"/>
<protein>
    <recommendedName>
        <fullName evidence="1">Aminotransferase-like plant mobile domain-containing protein</fullName>
    </recommendedName>
</protein>
<dbReference type="InterPro" id="IPR019557">
    <property type="entry name" value="AminoTfrase-like_pln_mobile"/>
</dbReference>
<accession>A0A445D1U5</accession>
<dbReference type="Pfam" id="PF10536">
    <property type="entry name" value="PMD"/>
    <property type="match status" value="1"/>
</dbReference>
<dbReference type="AlphaFoldDB" id="A0A445D1U5"/>
<gene>
    <name evidence="2" type="ORF">Ahy_A05g022855</name>
</gene>
<evidence type="ECO:0000259" key="1">
    <source>
        <dbReference type="Pfam" id="PF10536"/>
    </source>
</evidence>
<feature type="domain" description="Aminotransferase-like plant mobile" evidence="1">
    <location>
        <begin position="20"/>
        <end position="187"/>
    </location>
</feature>
<dbReference type="EMBL" id="SDMP01000005">
    <property type="protein sequence ID" value="RYR57125.1"/>
    <property type="molecule type" value="Genomic_DNA"/>
</dbReference>
<dbReference type="GO" id="GO:0010073">
    <property type="term" value="P:meristem maintenance"/>
    <property type="evidence" value="ECO:0007669"/>
    <property type="project" value="InterPro"/>
</dbReference>
<comment type="caution">
    <text evidence="2">The sequence shown here is derived from an EMBL/GenBank/DDBJ whole genome shotgun (WGS) entry which is preliminary data.</text>
</comment>
<keyword evidence="3" id="KW-1185">Reference proteome</keyword>